<gene>
    <name evidence="2" type="ORF">SAMN05216268_12670</name>
</gene>
<name>A0A9X8N7S6_9ACTN</name>
<evidence type="ECO:0000256" key="1">
    <source>
        <dbReference type="SAM" id="Coils"/>
    </source>
</evidence>
<accession>A0A9X8N7S6</accession>
<keyword evidence="1" id="KW-0175">Coiled coil</keyword>
<dbReference type="AlphaFoldDB" id="A0A9X8N7S6"/>
<sequence>MFVLRSTLDASRREVRRLDSLVADQNKELDFRAEAYGRLRRRHLELEDDYQALEAEFRQLKLTLPARDARGRFSKR</sequence>
<feature type="coiled-coil region" evidence="1">
    <location>
        <begin position="8"/>
        <end position="63"/>
    </location>
</feature>
<reference evidence="3" key="1">
    <citation type="submission" date="2016-11" db="EMBL/GenBank/DDBJ databases">
        <authorList>
            <person name="Jaros S."/>
            <person name="Januszkiewicz K."/>
            <person name="Wedrychowicz H."/>
        </authorList>
    </citation>
    <scope>NUCLEOTIDE SEQUENCE [LARGE SCALE GENOMIC DNA]</scope>
    <source>
        <strain evidence="3">CGMCC 4.3555</strain>
    </source>
</reference>
<dbReference type="Proteomes" id="UP000184388">
    <property type="component" value="Unassembled WGS sequence"/>
</dbReference>
<dbReference type="RefSeq" id="WP_073449016.1">
    <property type="nucleotide sequence ID" value="NZ_FRBK01000026.1"/>
</dbReference>
<evidence type="ECO:0000313" key="3">
    <source>
        <dbReference type="Proteomes" id="UP000184388"/>
    </source>
</evidence>
<evidence type="ECO:0000313" key="2">
    <source>
        <dbReference type="EMBL" id="SHN24147.1"/>
    </source>
</evidence>
<protein>
    <submittedName>
        <fullName evidence="2">Uncharacterized protein</fullName>
    </submittedName>
</protein>
<proteinExistence type="predicted"/>
<comment type="caution">
    <text evidence="2">The sequence shown here is derived from an EMBL/GenBank/DDBJ whole genome shotgun (WGS) entry which is preliminary data.</text>
</comment>
<dbReference type="EMBL" id="FRBK01000026">
    <property type="protein sequence ID" value="SHN24147.1"/>
    <property type="molecule type" value="Genomic_DNA"/>
</dbReference>
<organism evidence="2 3">
    <name type="scientific">Streptomyces yunnanensis</name>
    <dbReference type="NCBI Taxonomy" id="156453"/>
    <lineage>
        <taxon>Bacteria</taxon>
        <taxon>Bacillati</taxon>
        <taxon>Actinomycetota</taxon>
        <taxon>Actinomycetes</taxon>
        <taxon>Kitasatosporales</taxon>
        <taxon>Streptomycetaceae</taxon>
        <taxon>Streptomyces</taxon>
    </lineage>
</organism>